<proteinExistence type="inferred from homology"/>
<keyword evidence="7" id="KW-0539">Nucleus</keyword>
<comment type="catalytic activity">
    <reaction evidence="1">
        <text>S-ubiquitinyl-[E2 ubiquitin-conjugating enzyme]-L-cysteine + [acceptor protein]-L-lysine = [E2 ubiquitin-conjugating enzyme]-L-cysteine + N(6)-ubiquitinyl-[acceptor protein]-L-lysine.</text>
        <dbReference type="EC" id="2.3.2.27"/>
    </reaction>
</comment>
<dbReference type="GO" id="GO:0016567">
    <property type="term" value="P:protein ubiquitination"/>
    <property type="evidence" value="ECO:0007669"/>
    <property type="project" value="InterPro"/>
</dbReference>
<evidence type="ECO:0000256" key="1">
    <source>
        <dbReference type="ARBA" id="ARBA00000900"/>
    </source>
</evidence>
<dbReference type="InterPro" id="IPR003613">
    <property type="entry name" value="Ubox_domain"/>
</dbReference>
<reference evidence="9" key="1">
    <citation type="submission" date="2018-11" db="EMBL/GenBank/DDBJ databases">
        <title>Henneguya salminicola genome and transcriptome.</title>
        <authorList>
            <person name="Yahalomi D."/>
            <person name="Atkinson S.D."/>
            <person name="Neuhof M."/>
            <person name="Chang E.S."/>
            <person name="Philippe H."/>
            <person name="Cartwright P."/>
            <person name="Bartholomew J.L."/>
            <person name="Huchon D."/>
        </authorList>
    </citation>
    <scope>NUCLEOTIDE SEQUENCE</scope>
    <source>
        <strain evidence="9">Hz1</strain>
        <tissue evidence="9">Whole</tissue>
    </source>
</reference>
<evidence type="ECO:0000256" key="7">
    <source>
        <dbReference type="ARBA" id="ARBA00023242"/>
    </source>
</evidence>
<dbReference type="SMART" id="SM00504">
    <property type="entry name" value="Ubox"/>
    <property type="match status" value="1"/>
</dbReference>
<sequence length="101" mass="11758">MGKKQHQKDKLYLTSKEWKEDRGGLKKKDIPKFFRLPFECCCLSFHPYKDPCCNKDGFLFDLLNVVPFIEKFGIDPISGEQTTIKELIKLNIAKNSNGKFQ</sequence>
<evidence type="ECO:0000256" key="2">
    <source>
        <dbReference type="ARBA" id="ARBA00004123"/>
    </source>
</evidence>
<dbReference type="InterPro" id="IPR013083">
    <property type="entry name" value="Znf_RING/FYVE/PHD"/>
</dbReference>
<name>A0A6G3MKY4_HENSL</name>
<dbReference type="GO" id="GO:0061630">
    <property type="term" value="F:ubiquitin protein ligase activity"/>
    <property type="evidence" value="ECO:0007669"/>
    <property type="project" value="UniProtKB-EC"/>
</dbReference>
<comment type="subcellular location">
    <subcellularLocation>
        <location evidence="2">Nucleus</location>
    </subcellularLocation>
</comment>
<evidence type="ECO:0000256" key="4">
    <source>
        <dbReference type="ARBA" id="ARBA00012483"/>
    </source>
</evidence>
<accession>A0A6G3MKY4</accession>
<feature type="domain" description="U-box" evidence="8">
    <location>
        <begin position="40"/>
        <end position="100"/>
    </location>
</feature>
<dbReference type="EC" id="2.3.2.27" evidence="4"/>
<evidence type="ECO:0000256" key="3">
    <source>
        <dbReference type="ARBA" id="ARBA00007930"/>
    </source>
</evidence>
<organism evidence="9">
    <name type="scientific">Henneguya salminicola</name>
    <name type="common">Myxosporean</name>
    <dbReference type="NCBI Taxonomy" id="69463"/>
    <lineage>
        <taxon>Eukaryota</taxon>
        <taxon>Metazoa</taxon>
        <taxon>Cnidaria</taxon>
        <taxon>Myxozoa</taxon>
        <taxon>Myxosporea</taxon>
        <taxon>Bivalvulida</taxon>
        <taxon>Platysporina</taxon>
        <taxon>Myxobolidae</taxon>
        <taxon>Henneguya</taxon>
    </lineage>
</organism>
<protein>
    <recommendedName>
        <fullName evidence="4">RING-type E3 ubiquitin transferase</fullName>
        <ecNumber evidence="4">2.3.2.27</ecNumber>
    </recommendedName>
</protein>
<keyword evidence="5" id="KW-0808">Transferase</keyword>
<dbReference type="OrthoDB" id="30774at2759"/>
<dbReference type="Gene3D" id="3.30.40.10">
    <property type="entry name" value="Zinc/RING finger domain, C3HC4 (zinc finger)"/>
    <property type="match status" value="1"/>
</dbReference>
<dbReference type="GO" id="GO:0005634">
    <property type="term" value="C:nucleus"/>
    <property type="evidence" value="ECO:0007669"/>
    <property type="project" value="UniProtKB-SubCell"/>
</dbReference>
<dbReference type="AlphaFoldDB" id="A0A6G3MKY4"/>
<evidence type="ECO:0000256" key="6">
    <source>
        <dbReference type="ARBA" id="ARBA00022786"/>
    </source>
</evidence>
<comment type="similarity">
    <text evidence="3">Belongs to the cyclophilin-type PPIase family. PPIL2 subfamily.</text>
</comment>
<dbReference type="EMBL" id="GHBP01010844">
    <property type="protein sequence ID" value="NDJ94718.1"/>
    <property type="molecule type" value="Transcribed_RNA"/>
</dbReference>
<dbReference type="GO" id="GO:0016853">
    <property type="term" value="F:isomerase activity"/>
    <property type="evidence" value="ECO:0007669"/>
    <property type="project" value="UniProtKB-KW"/>
</dbReference>
<evidence type="ECO:0000259" key="8">
    <source>
        <dbReference type="SMART" id="SM00504"/>
    </source>
</evidence>
<keyword evidence="6" id="KW-0833">Ubl conjugation pathway</keyword>
<dbReference type="SUPFAM" id="SSF57850">
    <property type="entry name" value="RING/U-box"/>
    <property type="match status" value="1"/>
</dbReference>
<keyword evidence="9" id="KW-0413">Isomerase</keyword>
<dbReference type="FunFam" id="3.30.40.10:FF:000079">
    <property type="entry name" value="Peptidyl-prolyl cis-trans isomerase 2"/>
    <property type="match status" value="1"/>
</dbReference>
<evidence type="ECO:0000313" key="9">
    <source>
        <dbReference type="EMBL" id="NDJ94718.1"/>
    </source>
</evidence>
<evidence type="ECO:0000256" key="5">
    <source>
        <dbReference type="ARBA" id="ARBA00022679"/>
    </source>
</evidence>